<keyword evidence="11" id="KW-0234">DNA repair</keyword>
<dbReference type="InterPro" id="IPR013083">
    <property type="entry name" value="Znf_RING/FYVE/PHD"/>
</dbReference>
<evidence type="ECO:0000256" key="12">
    <source>
        <dbReference type="ARBA" id="ARBA00023242"/>
    </source>
</evidence>
<keyword evidence="9" id="KW-0227">DNA damage</keyword>
<evidence type="ECO:0000259" key="17">
    <source>
        <dbReference type="PROSITE" id="PS50089"/>
    </source>
</evidence>
<dbReference type="InterPro" id="IPR001841">
    <property type="entry name" value="Znf_RING"/>
</dbReference>
<comment type="catalytic activity">
    <reaction evidence="1">
        <text>S-ubiquitinyl-[E2 ubiquitin-conjugating enzyme]-L-cysteine + [acceptor protein]-L-lysine = [E2 ubiquitin-conjugating enzyme]-L-cysteine + N(6)-ubiquitinyl-[acceptor protein]-L-lysine.</text>
        <dbReference type="EC" id="2.3.2.27"/>
    </reaction>
</comment>
<feature type="region of interest" description="Disordered" evidence="16">
    <location>
        <begin position="95"/>
        <end position="144"/>
    </location>
</feature>
<keyword evidence="7" id="KW-0808">Transferase</keyword>
<gene>
    <name evidence="19" type="primary">LOC109714179</name>
</gene>
<keyword evidence="14" id="KW-0863">Zinc-finger</keyword>
<proteinExistence type="predicted"/>
<evidence type="ECO:0000256" key="3">
    <source>
        <dbReference type="ARBA" id="ARBA00004906"/>
    </source>
</evidence>
<dbReference type="InterPro" id="IPR056527">
    <property type="entry name" value="WD40_RFWD3"/>
</dbReference>
<dbReference type="GO" id="GO:0016604">
    <property type="term" value="C:nuclear body"/>
    <property type="evidence" value="ECO:0007669"/>
    <property type="project" value="UniProtKB-SubCell"/>
</dbReference>
<protein>
    <recommendedName>
        <fullName evidence="4">RING-type E3 ubiquitin transferase</fullName>
        <ecNumber evidence="4">2.3.2.27</ecNumber>
    </recommendedName>
</protein>
<reference evidence="18" key="1">
    <citation type="journal article" date="2015" name="Nat. Genet.">
        <title>The pineapple genome and the evolution of CAM photosynthesis.</title>
        <authorList>
            <person name="Ming R."/>
            <person name="VanBuren R."/>
            <person name="Wai C.M."/>
            <person name="Tang H."/>
            <person name="Schatz M.C."/>
            <person name="Bowers J.E."/>
            <person name="Lyons E."/>
            <person name="Wang M.L."/>
            <person name="Chen J."/>
            <person name="Biggers E."/>
            <person name="Zhang J."/>
            <person name="Huang L."/>
            <person name="Zhang L."/>
            <person name="Miao W."/>
            <person name="Zhang J."/>
            <person name="Ye Z."/>
            <person name="Miao C."/>
            <person name="Lin Z."/>
            <person name="Wang H."/>
            <person name="Zhou H."/>
            <person name="Yim W.C."/>
            <person name="Priest H.D."/>
            <person name="Zheng C."/>
            <person name="Woodhouse M."/>
            <person name="Edger P.P."/>
            <person name="Guyot R."/>
            <person name="Guo H.B."/>
            <person name="Guo H."/>
            <person name="Zheng G."/>
            <person name="Singh R."/>
            <person name="Sharma A."/>
            <person name="Min X."/>
            <person name="Zheng Y."/>
            <person name="Lee H."/>
            <person name="Gurtowski J."/>
            <person name="Sedlazeck F.J."/>
            <person name="Harkess A."/>
            <person name="McKain M.R."/>
            <person name="Liao Z."/>
            <person name="Fang J."/>
            <person name="Liu J."/>
            <person name="Zhang X."/>
            <person name="Zhang Q."/>
            <person name="Hu W."/>
            <person name="Qin Y."/>
            <person name="Wang K."/>
            <person name="Chen L.Y."/>
            <person name="Shirley N."/>
            <person name="Lin Y.R."/>
            <person name="Liu L.Y."/>
            <person name="Hernandez A.G."/>
            <person name="Wright C.L."/>
            <person name="Bulone V."/>
            <person name="Tuskan G.A."/>
            <person name="Heath K."/>
            <person name="Zee F."/>
            <person name="Moore P.H."/>
            <person name="Sunkar R."/>
            <person name="Leebens-Mack J.H."/>
            <person name="Mockler T."/>
            <person name="Bennetzen J.L."/>
            <person name="Freeling M."/>
            <person name="Sankoff D."/>
            <person name="Paterson A.H."/>
            <person name="Zhu X."/>
            <person name="Yang X."/>
            <person name="Smith J.A."/>
            <person name="Cushman J.C."/>
            <person name="Paull R.E."/>
            <person name="Yu Q."/>
        </authorList>
    </citation>
    <scope>NUCLEOTIDE SEQUENCE [LARGE SCALE GENOMIC DNA]</scope>
    <source>
        <strain evidence="18">cv. F153</strain>
    </source>
</reference>
<dbReference type="GO" id="GO:0061630">
    <property type="term" value="F:ubiquitin protein ligase activity"/>
    <property type="evidence" value="ECO:0007669"/>
    <property type="project" value="UniProtKB-EC"/>
</dbReference>
<evidence type="ECO:0000256" key="15">
    <source>
        <dbReference type="SAM" id="Coils"/>
    </source>
</evidence>
<reference evidence="19" key="2">
    <citation type="submission" date="2025-08" db="UniProtKB">
        <authorList>
            <consortium name="RefSeq"/>
        </authorList>
    </citation>
    <scope>IDENTIFICATION</scope>
    <source>
        <tissue evidence="19">Leaf</tissue>
    </source>
</reference>
<dbReference type="PANTHER" id="PTHR16047:SF7">
    <property type="entry name" value="E3 UBIQUITIN-PROTEIN LIGASE RFWD3"/>
    <property type="match status" value="1"/>
</dbReference>
<dbReference type="Pfam" id="PF23419">
    <property type="entry name" value="WD40_RFWD3"/>
    <property type="match status" value="1"/>
</dbReference>
<evidence type="ECO:0000256" key="1">
    <source>
        <dbReference type="ARBA" id="ARBA00000900"/>
    </source>
</evidence>
<keyword evidence="12" id="KW-0539">Nucleus</keyword>
<dbReference type="Proteomes" id="UP000515123">
    <property type="component" value="Linkage group 8"/>
</dbReference>
<evidence type="ECO:0000256" key="16">
    <source>
        <dbReference type="SAM" id="MobiDB-lite"/>
    </source>
</evidence>
<dbReference type="PANTHER" id="PTHR16047">
    <property type="entry name" value="RFWD3 PROTEIN"/>
    <property type="match status" value="1"/>
</dbReference>
<evidence type="ECO:0000256" key="7">
    <source>
        <dbReference type="ARBA" id="ARBA00022679"/>
    </source>
</evidence>
<dbReference type="SUPFAM" id="SSF57850">
    <property type="entry name" value="RING/U-box"/>
    <property type="match status" value="1"/>
</dbReference>
<evidence type="ECO:0000256" key="8">
    <source>
        <dbReference type="ARBA" id="ARBA00022737"/>
    </source>
</evidence>
<dbReference type="GO" id="GO:0008270">
    <property type="term" value="F:zinc ion binding"/>
    <property type="evidence" value="ECO:0007669"/>
    <property type="project" value="UniProtKB-KW"/>
</dbReference>
<keyword evidence="14" id="KW-0862">Zinc</keyword>
<dbReference type="OrthoDB" id="5600418at2759"/>
<keyword evidence="10" id="KW-0833">Ubl conjugation pathway</keyword>
<dbReference type="PROSITE" id="PS50089">
    <property type="entry name" value="ZF_RING_2"/>
    <property type="match status" value="1"/>
</dbReference>
<dbReference type="InterPro" id="IPR037381">
    <property type="entry name" value="RFWD3"/>
</dbReference>
<keyword evidence="18" id="KW-1185">Reference proteome</keyword>
<dbReference type="EC" id="2.3.2.27" evidence="4"/>
<evidence type="ECO:0000256" key="9">
    <source>
        <dbReference type="ARBA" id="ARBA00022763"/>
    </source>
</evidence>
<evidence type="ECO:0000256" key="6">
    <source>
        <dbReference type="ARBA" id="ARBA00022574"/>
    </source>
</evidence>
<feature type="coiled-coil region" evidence="15">
    <location>
        <begin position="221"/>
        <end position="255"/>
    </location>
</feature>
<evidence type="ECO:0000256" key="10">
    <source>
        <dbReference type="ARBA" id="ARBA00022786"/>
    </source>
</evidence>
<evidence type="ECO:0000256" key="4">
    <source>
        <dbReference type="ARBA" id="ARBA00012483"/>
    </source>
</evidence>
<feature type="compositionally biased region" description="Acidic residues" evidence="16">
    <location>
        <begin position="95"/>
        <end position="123"/>
    </location>
</feature>
<keyword evidence="6" id="KW-0853">WD repeat</keyword>
<evidence type="ECO:0000256" key="14">
    <source>
        <dbReference type="PROSITE-ProRule" id="PRU00175"/>
    </source>
</evidence>
<dbReference type="Gene3D" id="3.30.40.10">
    <property type="entry name" value="Zinc/RING finger domain, C3HC4 (zinc finger)"/>
    <property type="match status" value="1"/>
</dbReference>
<dbReference type="RefSeq" id="XP_020094242.1">
    <property type="nucleotide sequence ID" value="XM_020238653.1"/>
</dbReference>
<evidence type="ECO:0000313" key="19">
    <source>
        <dbReference type="RefSeq" id="XP_020094242.1"/>
    </source>
</evidence>
<keyword evidence="5" id="KW-0963">Cytoplasm</keyword>
<organism evidence="18 19">
    <name type="scientific">Ananas comosus</name>
    <name type="common">Pineapple</name>
    <name type="synonym">Ananas ananas</name>
    <dbReference type="NCBI Taxonomy" id="4615"/>
    <lineage>
        <taxon>Eukaryota</taxon>
        <taxon>Viridiplantae</taxon>
        <taxon>Streptophyta</taxon>
        <taxon>Embryophyta</taxon>
        <taxon>Tracheophyta</taxon>
        <taxon>Spermatophyta</taxon>
        <taxon>Magnoliopsida</taxon>
        <taxon>Liliopsida</taxon>
        <taxon>Poales</taxon>
        <taxon>Bromeliaceae</taxon>
        <taxon>Bromelioideae</taxon>
        <taxon>Ananas</taxon>
    </lineage>
</organism>
<feature type="compositionally biased region" description="Acidic residues" evidence="16">
    <location>
        <begin position="19"/>
        <end position="45"/>
    </location>
</feature>
<comment type="pathway">
    <text evidence="3">Protein modification; protein ubiquitination.</text>
</comment>
<evidence type="ECO:0000256" key="2">
    <source>
        <dbReference type="ARBA" id="ARBA00004496"/>
    </source>
</evidence>
<feature type="domain" description="RING-type" evidence="17">
    <location>
        <begin position="154"/>
        <end position="201"/>
    </location>
</feature>
<dbReference type="GO" id="GO:0005737">
    <property type="term" value="C:cytoplasm"/>
    <property type="evidence" value="ECO:0007669"/>
    <property type="project" value="UniProtKB-SubCell"/>
</dbReference>
<keyword evidence="14" id="KW-0479">Metal-binding</keyword>
<dbReference type="SUPFAM" id="SSF50978">
    <property type="entry name" value="WD40 repeat-like"/>
    <property type="match status" value="1"/>
</dbReference>
<dbReference type="CDD" id="cd16450">
    <property type="entry name" value="mRING-C3HGC3_RFWD3"/>
    <property type="match status" value="1"/>
</dbReference>
<sequence>MASNNPPGESGREPHGQEEADEDESDEEYDPNRESEEEYDPYADYEEYQALVAAYAAGRNMGLPFSDPAMVVPEEGDGGDGWEVEVVPFMANVEDMDEGGDAAEREEDEEEEEDEEGEEEGRDDCESHGGGGSENAGSGTPHGAGLDKPSVPNCPVCLEMWTSEGLHRVCCIPCGHVYGRSCLERWLHQCGKKIGKCPQCNRKFRQKEIINLYAPLIVVPNDDLEKELQSLREKHESLMIEREQLLEEISKHKKRPIVRESSKDRQKLACLEHSSSGPILRAHVGHVDRRLKSAAGTFSGSANMSSDCSDGSYSLCNFVLQIELTIDGARVMGIDAPSRIALVSGKAPGLGGEHVLSKISLLVPQEIEKIQLPPNTKAIRDLHILPNRLALLASLGRKLSLFSMTSNNFVLQYNLPAPAWSCSGDCSSSYHIYTGLQNGMLLVFDVRQTAVPMHSMDGLSMHPIHTIHSIVHENGMKKVLTASSVGTCLWDINSNGERPILIPEMESQGVCISLACGSPSSDDIVASFRPKVDLTNDANAISSQISVSPSSMLSNSGKLGSHVLIKRVNGTSFHKDQVGYGNVSGLRMCKSAIISSRSSHSLFAYGDELLHGVRIWSLPSFQEYTVLKPHRSPILDLRYATCPTGPRFLGCVSEEKLQCAILPYASICSQPLTMVSCSRLLAFRSRIILCLYRKVFDTPCVLHA</sequence>
<keyword evidence="15" id="KW-0175">Coiled coil</keyword>
<dbReference type="GO" id="GO:0016567">
    <property type="term" value="P:protein ubiquitination"/>
    <property type="evidence" value="ECO:0007669"/>
    <property type="project" value="InterPro"/>
</dbReference>
<dbReference type="InterPro" id="IPR036322">
    <property type="entry name" value="WD40_repeat_dom_sf"/>
</dbReference>
<keyword evidence="8" id="KW-0677">Repeat</keyword>
<evidence type="ECO:0000256" key="11">
    <source>
        <dbReference type="ARBA" id="ARBA00023204"/>
    </source>
</evidence>
<dbReference type="InterPro" id="IPR015943">
    <property type="entry name" value="WD40/YVTN_repeat-like_dom_sf"/>
</dbReference>
<accession>A0A6P5FF82</accession>
<name>A0A6P5FF82_ANACO</name>
<dbReference type="Gene3D" id="2.130.10.10">
    <property type="entry name" value="YVTN repeat-like/Quinoprotein amine dehydrogenase"/>
    <property type="match status" value="1"/>
</dbReference>
<dbReference type="GO" id="GO:0036297">
    <property type="term" value="P:interstrand cross-link repair"/>
    <property type="evidence" value="ECO:0007669"/>
    <property type="project" value="InterPro"/>
</dbReference>
<dbReference type="AlphaFoldDB" id="A0A6P5FF82"/>
<dbReference type="GeneID" id="109714179"/>
<feature type="region of interest" description="Disordered" evidence="16">
    <location>
        <begin position="1"/>
        <end position="45"/>
    </location>
</feature>
<evidence type="ECO:0000256" key="13">
    <source>
        <dbReference type="ARBA" id="ARBA00034306"/>
    </source>
</evidence>
<evidence type="ECO:0000313" key="18">
    <source>
        <dbReference type="Proteomes" id="UP000515123"/>
    </source>
</evidence>
<comment type="subcellular location">
    <subcellularLocation>
        <location evidence="2">Cytoplasm</location>
    </subcellularLocation>
    <subcellularLocation>
        <location evidence="13">Nucleus</location>
        <location evidence="13">Nuclear body</location>
    </subcellularLocation>
</comment>
<evidence type="ECO:0000256" key="5">
    <source>
        <dbReference type="ARBA" id="ARBA00022490"/>
    </source>
</evidence>